<gene>
    <name evidence="1" type="ORF">K488DRAFT_90251</name>
</gene>
<dbReference type="EMBL" id="MU273811">
    <property type="protein sequence ID" value="KAI0027974.1"/>
    <property type="molecule type" value="Genomic_DNA"/>
</dbReference>
<sequence length="323" mass="35411">MSFDPKFIASVPEAPGLRWMNIPFDVTPAAKAAWAAALVYGINLVLGYLCLSYLFRKGLNGLRNRIVFALISIQLLLCTGHVVVLLVEVVVGNLLTFTFVTKNGYQFIKFLTNPAVVVLDSAQQVLATLTILLANFFLTWRLYEVWGKRALIALPTLMMLNFAELVLAVIVLLKVYSLNNIDTYWLRNTGWELLSYRVVTAATQLTVTGLLAWKSCESSSIALPVPRWSPEFRHWTAGSIVNVIIDSALVYPILLLLSVLPPMYSVTQQGLDILGGALGQIGLTVVLSLILRDRTEDEAPEYAEGPSAPGAEAQIDSSGRLAA</sequence>
<evidence type="ECO:0000313" key="2">
    <source>
        <dbReference type="Proteomes" id="UP000814128"/>
    </source>
</evidence>
<dbReference type="Proteomes" id="UP000814128">
    <property type="component" value="Unassembled WGS sequence"/>
</dbReference>
<keyword evidence="2" id="KW-1185">Reference proteome</keyword>
<comment type="caution">
    <text evidence="1">The sequence shown here is derived from an EMBL/GenBank/DDBJ whole genome shotgun (WGS) entry which is preliminary data.</text>
</comment>
<evidence type="ECO:0000313" key="1">
    <source>
        <dbReference type="EMBL" id="KAI0027974.1"/>
    </source>
</evidence>
<name>A0ACB8Q8F0_9AGAM</name>
<reference evidence="1" key="1">
    <citation type="submission" date="2021-02" db="EMBL/GenBank/DDBJ databases">
        <authorList>
            <consortium name="DOE Joint Genome Institute"/>
            <person name="Ahrendt S."/>
            <person name="Looney B.P."/>
            <person name="Miyauchi S."/>
            <person name="Morin E."/>
            <person name="Drula E."/>
            <person name="Courty P.E."/>
            <person name="Chicoki N."/>
            <person name="Fauchery L."/>
            <person name="Kohler A."/>
            <person name="Kuo A."/>
            <person name="Labutti K."/>
            <person name="Pangilinan J."/>
            <person name="Lipzen A."/>
            <person name="Riley R."/>
            <person name="Andreopoulos W."/>
            <person name="He G."/>
            <person name="Johnson J."/>
            <person name="Barry K.W."/>
            <person name="Grigoriev I.V."/>
            <person name="Nagy L."/>
            <person name="Hibbett D."/>
            <person name="Henrissat B."/>
            <person name="Matheny P.B."/>
            <person name="Labbe J."/>
            <person name="Martin F."/>
        </authorList>
    </citation>
    <scope>NUCLEOTIDE SEQUENCE</scope>
    <source>
        <strain evidence="1">EC-137</strain>
    </source>
</reference>
<proteinExistence type="predicted"/>
<protein>
    <submittedName>
        <fullName evidence="1">Uncharacterized protein</fullName>
    </submittedName>
</protein>
<organism evidence="1 2">
    <name type="scientific">Vararia minispora EC-137</name>
    <dbReference type="NCBI Taxonomy" id="1314806"/>
    <lineage>
        <taxon>Eukaryota</taxon>
        <taxon>Fungi</taxon>
        <taxon>Dikarya</taxon>
        <taxon>Basidiomycota</taxon>
        <taxon>Agaricomycotina</taxon>
        <taxon>Agaricomycetes</taxon>
        <taxon>Russulales</taxon>
        <taxon>Lachnocladiaceae</taxon>
        <taxon>Vararia</taxon>
    </lineage>
</organism>
<accession>A0ACB8Q8F0</accession>
<reference evidence="1" key="2">
    <citation type="journal article" date="2022" name="New Phytol.">
        <title>Evolutionary transition to the ectomycorrhizal habit in the genomes of a hyperdiverse lineage of mushroom-forming fungi.</title>
        <authorList>
            <person name="Looney B."/>
            <person name="Miyauchi S."/>
            <person name="Morin E."/>
            <person name="Drula E."/>
            <person name="Courty P.E."/>
            <person name="Kohler A."/>
            <person name="Kuo A."/>
            <person name="LaButti K."/>
            <person name="Pangilinan J."/>
            <person name="Lipzen A."/>
            <person name="Riley R."/>
            <person name="Andreopoulos W."/>
            <person name="He G."/>
            <person name="Johnson J."/>
            <person name="Nolan M."/>
            <person name="Tritt A."/>
            <person name="Barry K.W."/>
            <person name="Grigoriev I.V."/>
            <person name="Nagy L.G."/>
            <person name="Hibbett D."/>
            <person name="Henrissat B."/>
            <person name="Matheny P.B."/>
            <person name="Labbe J."/>
            <person name="Martin F.M."/>
        </authorList>
    </citation>
    <scope>NUCLEOTIDE SEQUENCE</scope>
    <source>
        <strain evidence="1">EC-137</strain>
    </source>
</reference>